<dbReference type="RefSeq" id="WP_034815546.1">
    <property type="nucleotide sequence ID" value="NZ_JANIEK010000025.1"/>
</dbReference>
<dbReference type="InterPro" id="IPR003593">
    <property type="entry name" value="AAA+_ATPase"/>
</dbReference>
<evidence type="ECO:0000256" key="9">
    <source>
        <dbReference type="ARBA" id="ARBA00023136"/>
    </source>
</evidence>
<accession>A0ABT2KWU4</accession>
<evidence type="ECO:0000256" key="3">
    <source>
        <dbReference type="ARBA" id="ARBA00022475"/>
    </source>
</evidence>
<dbReference type="PROSITE" id="PS00211">
    <property type="entry name" value="ABC_TRANSPORTER_1"/>
    <property type="match status" value="1"/>
</dbReference>
<dbReference type="PANTHER" id="PTHR42771:SF2">
    <property type="entry name" value="IRON(3+)-HYDROXAMATE IMPORT ATP-BINDING PROTEIN FHUC"/>
    <property type="match status" value="1"/>
</dbReference>
<keyword evidence="3" id="KW-1003">Cell membrane</keyword>
<keyword evidence="2" id="KW-0813">Transport</keyword>
<keyword evidence="9" id="KW-0472">Membrane</keyword>
<evidence type="ECO:0000259" key="10">
    <source>
        <dbReference type="PROSITE" id="PS50893"/>
    </source>
</evidence>
<dbReference type="InterPro" id="IPR027417">
    <property type="entry name" value="P-loop_NTPase"/>
</dbReference>
<dbReference type="SUPFAM" id="SSF52540">
    <property type="entry name" value="P-loop containing nucleoside triphosphate hydrolases"/>
    <property type="match status" value="1"/>
</dbReference>
<evidence type="ECO:0000256" key="2">
    <source>
        <dbReference type="ARBA" id="ARBA00022448"/>
    </source>
</evidence>
<dbReference type="CDD" id="cd03214">
    <property type="entry name" value="ABC_Iron-Siderophores_B12_Hemin"/>
    <property type="match status" value="1"/>
</dbReference>
<dbReference type="InterPro" id="IPR051535">
    <property type="entry name" value="Siderophore_ABC-ATPase"/>
</dbReference>
<protein>
    <submittedName>
        <fullName evidence="11">ABC transporter ATP-binding protein</fullName>
    </submittedName>
</protein>
<dbReference type="EMBL" id="JANIEK010000025">
    <property type="protein sequence ID" value="MCT4795408.1"/>
    <property type="molecule type" value="Genomic_DNA"/>
</dbReference>
<name>A0ABT2KWU4_9BACL</name>
<evidence type="ECO:0000256" key="5">
    <source>
        <dbReference type="ARBA" id="ARBA00022741"/>
    </source>
</evidence>
<evidence type="ECO:0000313" key="12">
    <source>
        <dbReference type="Proteomes" id="UP001206821"/>
    </source>
</evidence>
<evidence type="ECO:0000256" key="4">
    <source>
        <dbReference type="ARBA" id="ARBA00022496"/>
    </source>
</evidence>
<dbReference type="InterPro" id="IPR003439">
    <property type="entry name" value="ABC_transporter-like_ATP-bd"/>
</dbReference>
<dbReference type="Proteomes" id="UP001206821">
    <property type="component" value="Unassembled WGS sequence"/>
</dbReference>
<evidence type="ECO:0000313" key="11">
    <source>
        <dbReference type="EMBL" id="MCT4795408.1"/>
    </source>
</evidence>
<keyword evidence="8" id="KW-0406">Ion transport</keyword>
<evidence type="ECO:0000256" key="1">
    <source>
        <dbReference type="ARBA" id="ARBA00004202"/>
    </source>
</evidence>
<comment type="subcellular location">
    <subcellularLocation>
        <location evidence="1">Cell membrane</location>
        <topology evidence="1">Peripheral membrane protein</topology>
    </subcellularLocation>
</comment>
<dbReference type="PROSITE" id="PS50893">
    <property type="entry name" value="ABC_TRANSPORTER_2"/>
    <property type="match status" value="1"/>
</dbReference>
<organism evidence="11 12">
    <name type="scientific">Exiguobacterium alkaliphilum</name>
    <dbReference type="NCBI Taxonomy" id="1428684"/>
    <lineage>
        <taxon>Bacteria</taxon>
        <taxon>Bacillati</taxon>
        <taxon>Bacillota</taxon>
        <taxon>Bacilli</taxon>
        <taxon>Bacillales</taxon>
        <taxon>Bacillales Family XII. Incertae Sedis</taxon>
        <taxon>Exiguobacterium</taxon>
    </lineage>
</organism>
<keyword evidence="7" id="KW-0408">Iron</keyword>
<gene>
    <name evidence="11" type="ORF">NQG31_07615</name>
</gene>
<dbReference type="Gene3D" id="3.40.50.300">
    <property type="entry name" value="P-loop containing nucleotide triphosphate hydrolases"/>
    <property type="match status" value="1"/>
</dbReference>
<reference evidence="11 12" key="1">
    <citation type="submission" date="2022-07" db="EMBL/GenBank/DDBJ databases">
        <title>Genomic and pangenome structural analysis of the polyextremophile Exiguobacterium.</title>
        <authorList>
            <person name="Shen L."/>
        </authorList>
    </citation>
    <scope>NUCLEOTIDE SEQUENCE [LARGE SCALE GENOMIC DNA]</scope>
    <source>
        <strain evidence="11 12">12_1</strain>
    </source>
</reference>
<proteinExistence type="predicted"/>
<keyword evidence="6 11" id="KW-0067">ATP-binding</keyword>
<keyword evidence="5" id="KW-0547">Nucleotide-binding</keyword>
<dbReference type="InterPro" id="IPR017871">
    <property type="entry name" value="ABC_transporter-like_CS"/>
</dbReference>
<dbReference type="PANTHER" id="PTHR42771">
    <property type="entry name" value="IRON(3+)-HYDROXAMATE IMPORT ATP-BINDING PROTEIN FHUC"/>
    <property type="match status" value="1"/>
</dbReference>
<evidence type="ECO:0000256" key="7">
    <source>
        <dbReference type="ARBA" id="ARBA00023004"/>
    </source>
</evidence>
<feature type="domain" description="ABC transporter" evidence="10">
    <location>
        <begin position="1"/>
        <end position="240"/>
    </location>
</feature>
<evidence type="ECO:0000256" key="6">
    <source>
        <dbReference type="ARBA" id="ARBA00022840"/>
    </source>
</evidence>
<dbReference type="SMART" id="SM00382">
    <property type="entry name" value="AAA"/>
    <property type="match status" value="1"/>
</dbReference>
<keyword evidence="4" id="KW-0410">Iron transport</keyword>
<dbReference type="Pfam" id="PF00005">
    <property type="entry name" value="ABC_tran"/>
    <property type="match status" value="1"/>
</dbReference>
<dbReference type="GO" id="GO:0005524">
    <property type="term" value="F:ATP binding"/>
    <property type="evidence" value="ECO:0007669"/>
    <property type="project" value="UniProtKB-KW"/>
</dbReference>
<comment type="caution">
    <text evidence="11">The sequence shown here is derived from an EMBL/GenBank/DDBJ whole genome shotgun (WGS) entry which is preliminary data.</text>
</comment>
<sequence>MNTFDLQQVAIGYEQKTVLDGLTFSIPHGKITVLLGANGCGKSTLLSTLARQRDALGGTISFRDKPLVAYRAKEAARLMAFMPQVNVAPDGLTVEQLVRFGRYPYQTFFKRYSEDDERAVERALAFTDTVSLRDTLVSNLSGGQKQRVWIALALAQESETILLDEPTTYLDMSHQIEILDSMYRLNRLEGKTIVMVLHDLHLACRYADHVIALADGNVYREGSPNDVVDEMFMQDVFGLKVVVTEDPLYGTPLCIPYSHYELNEKRPPTT</sequence>
<keyword evidence="12" id="KW-1185">Reference proteome</keyword>
<evidence type="ECO:0000256" key="8">
    <source>
        <dbReference type="ARBA" id="ARBA00023065"/>
    </source>
</evidence>